<gene>
    <name evidence="1" type="ORF">I6N98_12590</name>
</gene>
<dbReference type="AlphaFoldDB" id="A0A7T4UP36"/>
<protein>
    <recommendedName>
        <fullName evidence="3">DUF2889 domain-containing protein</fullName>
    </recommendedName>
</protein>
<evidence type="ECO:0000313" key="2">
    <source>
        <dbReference type="Proteomes" id="UP000596063"/>
    </source>
</evidence>
<name>A0A7T4UP36_9GAMM</name>
<sequence>MDSHCETATGFWRRLRVTPTKLAVCSQLEDDFHCMSVTVHHDGGVAQSVEPTIHRAPWTTCPGAEATLTQTFRDLPLSKFTERAGQKRQNCTHLFDLAVLAAAHAADSDTLIYDIVVSDPLAGERSAEIRRNGELVLHWKDKAFVLTWPEAIAGQRLDKLRQWIDRQDEATQEAARLLQWGMMLAHGRTIPLADQSDASKMPSNCYTFQPERARRARRVGEIIDFSHGSARPLDNVEPALPPSVRRA</sequence>
<dbReference type="RefSeq" id="WP_198568699.1">
    <property type="nucleotide sequence ID" value="NZ_CP066167.1"/>
</dbReference>
<dbReference type="KEGG" id="snan:I6N98_12590"/>
<proteinExistence type="predicted"/>
<accession>A0A7T4UP36</accession>
<dbReference type="EMBL" id="CP066167">
    <property type="protein sequence ID" value="QQD17197.1"/>
    <property type="molecule type" value="Genomic_DNA"/>
</dbReference>
<reference evidence="1 2" key="1">
    <citation type="submission" date="2020-12" db="EMBL/GenBank/DDBJ databases">
        <authorList>
            <person name="Shan Y."/>
        </authorList>
    </citation>
    <scope>NUCLEOTIDE SEQUENCE [LARGE SCALE GENOMIC DNA]</scope>
    <source>
        <strain evidence="2">csc3.9</strain>
    </source>
</reference>
<dbReference type="Proteomes" id="UP000596063">
    <property type="component" value="Chromosome"/>
</dbReference>
<organism evidence="1 2">
    <name type="scientific">Spongiibacter nanhainus</name>
    <dbReference type="NCBI Taxonomy" id="2794344"/>
    <lineage>
        <taxon>Bacteria</taxon>
        <taxon>Pseudomonadati</taxon>
        <taxon>Pseudomonadota</taxon>
        <taxon>Gammaproteobacteria</taxon>
        <taxon>Cellvibrionales</taxon>
        <taxon>Spongiibacteraceae</taxon>
        <taxon>Spongiibacter</taxon>
    </lineage>
</organism>
<evidence type="ECO:0000313" key="1">
    <source>
        <dbReference type="EMBL" id="QQD17197.1"/>
    </source>
</evidence>
<evidence type="ECO:0008006" key="3">
    <source>
        <dbReference type="Google" id="ProtNLM"/>
    </source>
</evidence>
<keyword evidence="2" id="KW-1185">Reference proteome</keyword>